<feature type="region of interest" description="Disordered" evidence="1">
    <location>
        <begin position="1"/>
        <end position="56"/>
    </location>
</feature>
<evidence type="ECO:0000256" key="1">
    <source>
        <dbReference type="SAM" id="MobiDB-lite"/>
    </source>
</evidence>
<protein>
    <submittedName>
        <fullName evidence="2">Uncharacterized protein</fullName>
    </submittedName>
</protein>
<feature type="region of interest" description="Disordered" evidence="1">
    <location>
        <begin position="76"/>
        <end position="100"/>
    </location>
</feature>
<feature type="compositionally biased region" description="Basic and acidic residues" evidence="1">
    <location>
        <begin position="10"/>
        <end position="21"/>
    </location>
</feature>
<dbReference type="AlphaFoldDB" id="A0A5B7J1S5"/>
<keyword evidence="3" id="KW-1185">Reference proteome</keyword>
<evidence type="ECO:0000313" key="3">
    <source>
        <dbReference type="Proteomes" id="UP000324222"/>
    </source>
</evidence>
<dbReference type="Proteomes" id="UP000324222">
    <property type="component" value="Unassembled WGS sequence"/>
</dbReference>
<feature type="compositionally biased region" description="Polar residues" evidence="1">
    <location>
        <begin position="35"/>
        <end position="45"/>
    </location>
</feature>
<proteinExistence type="predicted"/>
<dbReference type="EMBL" id="VSRR010078687">
    <property type="protein sequence ID" value="MPC88715.1"/>
    <property type="molecule type" value="Genomic_DNA"/>
</dbReference>
<organism evidence="2 3">
    <name type="scientific">Portunus trituberculatus</name>
    <name type="common">Swimming crab</name>
    <name type="synonym">Neptunus trituberculatus</name>
    <dbReference type="NCBI Taxonomy" id="210409"/>
    <lineage>
        <taxon>Eukaryota</taxon>
        <taxon>Metazoa</taxon>
        <taxon>Ecdysozoa</taxon>
        <taxon>Arthropoda</taxon>
        <taxon>Crustacea</taxon>
        <taxon>Multicrustacea</taxon>
        <taxon>Malacostraca</taxon>
        <taxon>Eumalacostraca</taxon>
        <taxon>Eucarida</taxon>
        <taxon>Decapoda</taxon>
        <taxon>Pleocyemata</taxon>
        <taxon>Brachyura</taxon>
        <taxon>Eubrachyura</taxon>
        <taxon>Portunoidea</taxon>
        <taxon>Portunidae</taxon>
        <taxon>Portuninae</taxon>
        <taxon>Portunus</taxon>
    </lineage>
</organism>
<accession>A0A5B7J1S5</accession>
<gene>
    <name evidence="2" type="ORF">E2C01_083634</name>
</gene>
<sequence>MIPAVNNEAGMKEGAYKEGKGIKAPSEGNLAASPLETQSNETFDPQQPIGAQNLALQAPSGRWEEIKVNLRRKVTESRENIDLSPRTQKERGKLFMRDSRGKKYDEMRVFPCKK</sequence>
<name>A0A5B7J1S5_PORTR</name>
<reference evidence="2 3" key="1">
    <citation type="submission" date="2019-05" db="EMBL/GenBank/DDBJ databases">
        <title>Another draft genome of Portunus trituberculatus and its Hox gene families provides insights of decapod evolution.</title>
        <authorList>
            <person name="Jeong J.-H."/>
            <person name="Song I."/>
            <person name="Kim S."/>
            <person name="Choi T."/>
            <person name="Kim D."/>
            <person name="Ryu S."/>
            <person name="Kim W."/>
        </authorList>
    </citation>
    <scope>NUCLEOTIDE SEQUENCE [LARGE SCALE GENOMIC DNA]</scope>
    <source>
        <tissue evidence="2">Muscle</tissue>
    </source>
</reference>
<evidence type="ECO:0000313" key="2">
    <source>
        <dbReference type="EMBL" id="MPC88715.1"/>
    </source>
</evidence>
<comment type="caution">
    <text evidence="2">The sequence shown here is derived from an EMBL/GenBank/DDBJ whole genome shotgun (WGS) entry which is preliminary data.</text>
</comment>